<dbReference type="Proteomes" id="UP001362999">
    <property type="component" value="Unassembled WGS sequence"/>
</dbReference>
<dbReference type="EMBL" id="JAWWNJ010000003">
    <property type="protein sequence ID" value="KAK7059705.1"/>
    <property type="molecule type" value="Genomic_DNA"/>
</dbReference>
<organism evidence="5 6">
    <name type="scientific">Favolaschia claudopus</name>
    <dbReference type="NCBI Taxonomy" id="2862362"/>
    <lineage>
        <taxon>Eukaryota</taxon>
        <taxon>Fungi</taxon>
        <taxon>Dikarya</taxon>
        <taxon>Basidiomycota</taxon>
        <taxon>Agaricomycotina</taxon>
        <taxon>Agaricomycetes</taxon>
        <taxon>Agaricomycetidae</taxon>
        <taxon>Agaricales</taxon>
        <taxon>Marasmiineae</taxon>
        <taxon>Mycenaceae</taxon>
        <taxon>Favolaschia</taxon>
    </lineage>
</organism>
<comment type="caution">
    <text evidence="5">The sequence shown here is derived from an EMBL/GenBank/DDBJ whole genome shotgun (WGS) entry which is preliminary data.</text>
</comment>
<dbReference type="AlphaFoldDB" id="A0AAW0E9I7"/>
<evidence type="ECO:0000313" key="6">
    <source>
        <dbReference type="Proteomes" id="UP001362999"/>
    </source>
</evidence>
<keyword evidence="3" id="KW-0017">Alkaloid metabolism</keyword>
<reference evidence="5 6" key="1">
    <citation type="journal article" date="2024" name="J Genomics">
        <title>Draft genome sequencing and assembly of Favolaschia claudopus CIRM-BRFM 2984 isolated from oak limbs.</title>
        <authorList>
            <person name="Navarro D."/>
            <person name="Drula E."/>
            <person name="Chaduli D."/>
            <person name="Cazenave R."/>
            <person name="Ahrendt S."/>
            <person name="Wang J."/>
            <person name="Lipzen A."/>
            <person name="Daum C."/>
            <person name="Barry K."/>
            <person name="Grigoriev I.V."/>
            <person name="Favel A."/>
            <person name="Rosso M.N."/>
            <person name="Martin F."/>
        </authorList>
    </citation>
    <scope>NUCLEOTIDE SEQUENCE [LARGE SCALE GENOMIC DNA]</scope>
    <source>
        <strain evidence="5 6">CIRM-BRFM 2984</strain>
    </source>
</reference>
<keyword evidence="6" id="KW-1185">Reference proteome</keyword>
<dbReference type="NCBIfam" id="TIGR03649">
    <property type="entry name" value="ergot_EASG"/>
    <property type="match status" value="1"/>
</dbReference>
<comment type="pathway">
    <text evidence="1">Alkaloid biosynthesis; ergot alkaloid biosynthesis.</text>
</comment>
<dbReference type="SUPFAM" id="SSF51735">
    <property type="entry name" value="NAD(P)-binding Rossmann-fold domains"/>
    <property type="match status" value="1"/>
</dbReference>
<evidence type="ECO:0000256" key="2">
    <source>
        <dbReference type="ARBA" id="ARBA00005372"/>
    </source>
</evidence>
<keyword evidence="4" id="KW-0560">Oxidoreductase</keyword>
<evidence type="ECO:0000313" key="5">
    <source>
        <dbReference type="EMBL" id="KAK7059705.1"/>
    </source>
</evidence>
<evidence type="ECO:0000256" key="3">
    <source>
        <dbReference type="ARBA" id="ARBA00022589"/>
    </source>
</evidence>
<dbReference type="InterPro" id="IPR036291">
    <property type="entry name" value="NAD(P)-bd_dom_sf"/>
</dbReference>
<dbReference type="Gene3D" id="3.40.50.720">
    <property type="entry name" value="NAD(P)-binding Rossmann-like Domain"/>
    <property type="match status" value="1"/>
</dbReference>
<protein>
    <submittedName>
        <fullName evidence="5">NAD(P)-binding protein</fullName>
    </submittedName>
</protein>
<dbReference type="InterPro" id="IPR019901">
    <property type="entry name" value="Ergot_alkaloid_biosynthesis"/>
</dbReference>
<evidence type="ECO:0000256" key="4">
    <source>
        <dbReference type="ARBA" id="ARBA00023002"/>
    </source>
</evidence>
<sequence length="279" mass="31101">MTILVIGGTGKSATPLVRLLHQANHPIVLANRSGTVPAPYTGTRFDWLDPSTYPLPFSTHPDIDRVYLVAPSLIDPYPQVKAFIDYARARGVRRFVVMSGSPLEKGQPPMGRVHEYLDGLGVEYCALRPSWFFDNFATQYADRIRTEDEIVSAAGDGKLGYVSTEDIADVAFKALVDDVIEHDNPIIVGPELVSYDQIADMLTEVLGRKITHRRLDEAELKQVMLGRGMPEEYAQMMVAIDGYVAGGGEGKQFERANVVGKRKIRDFFEANKDVWRKVD</sequence>
<comment type="similarity">
    <text evidence="2">Belongs to the fgaFS/easG family.</text>
</comment>
<dbReference type="Gene3D" id="3.90.25.10">
    <property type="entry name" value="UDP-galactose 4-epimerase, domain 1"/>
    <property type="match status" value="1"/>
</dbReference>
<gene>
    <name evidence="5" type="ORF">R3P38DRAFT_2837351</name>
</gene>
<evidence type="ECO:0000256" key="1">
    <source>
        <dbReference type="ARBA" id="ARBA00005107"/>
    </source>
</evidence>
<dbReference type="GO" id="GO:0009820">
    <property type="term" value="P:alkaloid metabolic process"/>
    <property type="evidence" value="ECO:0007669"/>
    <property type="project" value="UniProtKB-KW"/>
</dbReference>
<dbReference type="InterPro" id="IPR051604">
    <property type="entry name" value="Ergot_Alk_Oxidoreductase"/>
</dbReference>
<dbReference type="GO" id="GO:0016491">
    <property type="term" value="F:oxidoreductase activity"/>
    <property type="evidence" value="ECO:0007669"/>
    <property type="project" value="UniProtKB-KW"/>
</dbReference>
<dbReference type="PANTHER" id="PTHR43162:SF1">
    <property type="entry name" value="PRESTALK A DIFFERENTIATION PROTEIN A"/>
    <property type="match status" value="1"/>
</dbReference>
<dbReference type="PANTHER" id="PTHR43162">
    <property type="match status" value="1"/>
</dbReference>
<accession>A0AAW0E9I7</accession>
<name>A0AAW0E9I7_9AGAR</name>
<proteinExistence type="inferred from homology"/>